<dbReference type="AlphaFoldDB" id="A0A6J4SS18"/>
<dbReference type="EMBL" id="CADCVT010000209">
    <property type="protein sequence ID" value="CAA9503744.1"/>
    <property type="molecule type" value="Genomic_DNA"/>
</dbReference>
<name>A0A6J4SS18_9ACTN</name>
<feature type="compositionally biased region" description="Basic residues" evidence="1">
    <location>
        <begin position="77"/>
        <end position="89"/>
    </location>
</feature>
<protein>
    <submittedName>
        <fullName evidence="2">Uncharacterized protein</fullName>
    </submittedName>
</protein>
<reference evidence="2" key="1">
    <citation type="submission" date="2020-02" db="EMBL/GenBank/DDBJ databases">
        <authorList>
            <person name="Meier V. D."/>
        </authorList>
    </citation>
    <scope>NUCLEOTIDE SEQUENCE</scope>
    <source>
        <strain evidence="2">AVDCRST_MAG85</strain>
    </source>
</reference>
<sequence>AAFDRNLDDRCRSAPRRLRRRRGDAHRRGDRHDDRRRPAHHSTGRHRDPDGDRGHAASERCRHRRGHVHDEAQGVRLRGREHHRRRRVPARVAVDVHDPVHGERLHRPDAPRARLRRLQDADARAERPAERARGDVDREDRLRQQGGAGGHAPALLGQAQQPRGRGRPADRAQARRLLHRDDERVHRQTGARHRLLARDAGAL</sequence>
<feature type="compositionally biased region" description="Basic and acidic residues" evidence="1">
    <location>
        <begin position="45"/>
        <end position="60"/>
    </location>
</feature>
<feature type="compositionally biased region" description="Basic and acidic residues" evidence="1">
    <location>
        <begin position="94"/>
        <end position="143"/>
    </location>
</feature>
<feature type="compositionally biased region" description="Basic and acidic residues" evidence="1">
    <location>
        <begin position="167"/>
        <end position="186"/>
    </location>
</feature>
<gene>
    <name evidence="2" type="ORF">AVDCRST_MAG85-1927</name>
</gene>
<feature type="compositionally biased region" description="Basic and acidic residues" evidence="1">
    <location>
        <begin position="26"/>
        <end position="36"/>
    </location>
</feature>
<feature type="compositionally biased region" description="Basic residues" evidence="1">
    <location>
        <begin position="13"/>
        <end position="25"/>
    </location>
</feature>
<feature type="non-terminal residue" evidence="2">
    <location>
        <position position="1"/>
    </location>
</feature>
<evidence type="ECO:0000313" key="2">
    <source>
        <dbReference type="EMBL" id="CAA9503744.1"/>
    </source>
</evidence>
<feature type="compositionally biased region" description="Low complexity" evidence="1">
    <location>
        <begin position="151"/>
        <end position="162"/>
    </location>
</feature>
<accession>A0A6J4SS18</accession>
<evidence type="ECO:0000256" key="1">
    <source>
        <dbReference type="SAM" id="MobiDB-lite"/>
    </source>
</evidence>
<organism evidence="2">
    <name type="scientific">uncultured Solirubrobacteraceae bacterium</name>
    <dbReference type="NCBI Taxonomy" id="1162706"/>
    <lineage>
        <taxon>Bacteria</taxon>
        <taxon>Bacillati</taxon>
        <taxon>Actinomycetota</taxon>
        <taxon>Thermoleophilia</taxon>
        <taxon>Solirubrobacterales</taxon>
        <taxon>Solirubrobacteraceae</taxon>
        <taxon>environmental samples</taxon>
    </lineage>
</organism>
<feature type="region of interest" description="Disordered" evidence="1">
    <location>
        <begin position="1"/>
        <end position="203"/>
    </location>
</feature>
<proteinExistence type="predicted"/>
<feature type="compositionally biased region" description="Basic and acidic residues" evidence="1">
    <location>
        <begin position="1"/>
        <end position="12"/>
    </location>
</feature>
<feature type="non-terminal residue" evidence="2">
    <location>
        <position position="203"/>
    </location>
</feature>